<evidence type="ECO:0000256" key="2">
    <source>
        <dbReference type="PROSITE-ProRule" id="PRU00169"/>
    </source>
</evidence>
<dbReference type="Gene3D" id="3.40.50.2300">
    <property type="match status" value="1"/>
</dbReference>
<dbReference type="Gene3D" id="6.10.250.690">
    <property type="match status" value="1"/>
</dbReference>
<accession>A0ABS9D5L5</accession>
<dbReference type="CDD" id="cd00383">
    <property type="entry name" value="trans_reg_C"/>
    <property type="match status" value="1"/>
</dbReference>
<dbReference type="InterPro" id="IPR039420">
    <property type="entry name" value="WalR-like"/>
</dbReference>
<dbReference type="PANTHER" id="PTHR48111:SF59">
    <property type="entry name" value="TRANSCRIPTIONAL REGULATORY PROTEIN BAER"/>
    <property type="match status" value="1"/>
</dbReference>
<gene>
    <name evidence="6" type="ORF">L0668_06335</name>
</gene>
<evidence type="ECO:0000313" key="6">
    <source>
        <dbReference type="EMBL" id="MCF2947715.1"/>
    </source>
</evidence>
<dbReference type="PROSITE" id="PS51755">
    <property type="entry name" value="OMPR_PHOB"/>
    <property type="match status" value="1"/>
</dbReference>
<evidence type="ECO:0000259" key="5">
    <source>
        <dbReference type="PROSITE" id="PS51755"/>
    </source>
</evidence>
<dbReference type="SMART" id="SM00448">
    <property type="entry name" value="REC"/>
    <property type="match status" value="1"/>
</dbReference>
<dbReference type="InterPro" id="IPR001867">
    <property type="entry name" value="OmpR/PhoB-type_DNA-bd"/>
</dbReference>
<dbReference type="Pfam" id="PF00072">
    <property type="entry name" value="Response_reg"/>
    <property type="match status" value="1"/>
</dbReference>
<organism evidence="6 7">
    <name type="scientific">Paraglaciecola algarum</name>
    <dbReference type="NCBI Taxonomy" id="3050085"/>
    <lineage>
        <taxon>Bacteria</taxon>
        <taxon>Pseudomonadati</taxon>
        <taxon>Pseudomonadota</taxon>
        <taxon>Gammaproteobacteria</taxon>
        <taxon>Alteromonadales</taxon>
        <taxon>Alteromonadaceae</taxon>
        <taxon>Paraglaciecola</taxon>
    </lineage>
</organism>
<dbReference type="RefSeq" id="WP_235311250.1">
    <property type="nucleotide sequence ID" value="NZ_JAKGAS010000003.1"/>
</dbReference>
<dbReference type="PROSITE" id="PS50110">
    <property type="entry name" value="RESPONSE_REGULATORY"/>
    <property type="match status" value="1"/>
</dbReference>
<feature type="domain" description="OmpR/PhoB-type" evidence="5">
    <location>
        <begin position="128"/>
        <end position="227"/>
    </location>
</feature>
<dbReference type="SUPFAM" id="SSF52172">
    <property type="entry name" value="CheY-like"/>
    <property type="match status" value="1"/>
</dbReference>
<dbReference type="InterPro" id="IPR011006">
    <property type="entry name" value="CheY-like_superfamily"/>
</dbReference>
<keyword evidence="1 3" id="KW-0238">DNA-binding</keyword>
<protein>
    <submittedName>
        <fullName evidence="6">Response regulator transcription factor</fullName>
    </submittedName>
</protein>
<keyword evidence="2" id="KW-0597">Phosphoprotein</keyword>
<dbReference type="EMBL" id="JAKGAS010000003">
    <property type="protein sequence ID" value="MCF2947715.1"/>
    <property type="molecule type" value="Genomic_DNA"/>
</dbReference>
<evidence type="ECO:0000256" key="1">
    <source>
        <dbReference type="ARBA" id="ARBA00023125"/>
    </source>
</evidence>
<keyword evidence="7" id="KW-1185">Reference proteome</keyword>
<feature type="modified residue" description="4-aspartylphosphate" evidence="2">
    <location>
        <position position="55"/>
    </location>
</feature>
<feature type="DNA-binding region" description="OmpR/PhoB-type" evidence="3">
    <location>
        <begin position="128"/>
        <end position="227"/>
    </location>
</feature>
<comment type="caution">
    <text evidence="6">The sequence shown here is derived from an EMBL/GenBank/DDBJ whole genome shotgun (WGS) entry which is preliminary data.</text>
</comment>
<dbReference type="InterPro" id="IPR016032">
    <property type="entry name" value="Sig_transdc_resp-reg_C-effctor"/>
</dbReference>
<dbReference type="Pfam" id="PF00486">
    <property type="entry name" value="Trans_reg_C"/>
    <property type="match status" value="1"/>
</dbReference>
<dbReference type="InterPro" id="IPR001789">
    <property type="entry name" value="Sig_transdc_resp-reg_receiver"/>
</dbReference>
<evidence type="ECO:0000256" key="3">
    <source>
        <dbReference type="PROSITE-ProRule" id="PRU01091"/>
    </source>
</evidence>
<evidence type="ECO:0000259" key="4">
    <source>
        <dbReference type="PROSITE" id="PS50110"/>
    </source>
</evidence>
<name>A0ABS9D5L5_9ALTE</name>
<dbReference type="InterPro" id="IPR036388">
    <property type="entry name" value="WH-like_DNA-bd_sf"/>
</dbReference>
<dbReference type="Proteomes" id="UP001521137">
    <property type="component" value="Unassembled WGS sequence"/>
</dbReference>
<dbReference type="Gene3D" id="1.10.10.10">
    <property type="entry name" value="Winged helix-like DNA-binding domain superfamily/Winged helix DNA-binding domain"/>
    <property type="match status" value="1"/>
</dbReference>
<evidence type="ECO:0000313" key="7">
    <source>
        <dbReference type="Proteomes" id="UP001521137"/>
    </source>
</evidence>
<dbReference type="SUPFAM" id="SSF46894">
    <property type="entry name" value="C-terminal effector domain of the bipartite response regulators"/>
    <property type="match status" value="1"/>
</dbReference>
<sequence length="228" mass="25830">MSENKHILIVEDEIKIASLIGKYLTLHEYVSSHVSNGIEALNSVKNHMPDLIILDVMLPKLDGLAVCKTLRKFTNVPIIFLTARIEEVDHLIGFDLGADDYVTKPFRPLELMARVKAVLSRSDYKKTENVLVVGSVSLNVDKHLVTVNEQSIKLTVNEFNLLKAFLEYPNKVFSREELLTAIQGKYSENYERAIDSHIKNLRKKLSVELDIPSRIESIYGVGYKYLAG</sequence>
<feature type="domain" description="Response regulatory" evidence="4">
    <location>
        <begin position="6"/>
        <end position="119"/>
    </location>
</feature>
<reference evidence="6 7" key="1">
    <citation type="submission" date="2022-01" db="EMBL/GenBank/DDBJ databases">
        <title>Paraglaciecola sp. G1-23.</title>
        <authorList>
            <person name="Jin M.S."/>
            <person name="Han D.M."/>
            <person name="Kim H.M."/>
            <person name="Jeon C.O."/>
        </authorList>
    </citation>
    <scope>NUCLEOTIDE SEQUENCE [LARGE SCALE GENOMIC DNA]</scope>
    <source>
        <strain evidence="6 7">G1-23</strain>
    </source>
</reference>
<proteinExistence type="predicted"/>
<dbReference type="PANTHER" id="PTHR48111">
    <property type="entry name" value="REGULATOR OF RPOS"/>
    <property type="match status" value="1"/>
</dbReference>
<dbReference type="SMART" id="SM00862">
    <property type="entry name" value="Trans_reg_C"/>
    <property type="match status" value="1"/>
</dbReference>